<proteinExistence type="predicted"/>
<dbReference type="EMBL" id="MN739575">
    <property type="protein sequence ID" value="QHT13681.1"/>
    <property type="molecule type" value="Genomic_DNA"/>
</dbReference>
<accession>A0A6C0DB84</accession>
<reference evidence="1" key="1">
    <citation type="journal article" date="2020" name="Nature">
        <title>Giant virus diversity and host interactions through global metagenomics.</title>
        <authorList>
            <person name="Schulz F."/>
            <person name="Roux S."/>
            <person name="Paez-Espino D."/>
            <person name="Jungbluth S."/>
            <person name="Walsh D.A."/>
            <person name="Denef V.J."/>
            <person name="McMahon K.D."/>
            <person name="Konstantinidis K.T."/>
            <person name="Eloe-Fadrosh E.A."/>
            <person name="Kyrpides N.C."/>
            <person name="Woyke T."/>
        </authorList>
    </citation>
    <scope>NUCLEOTIDE SEQUENCE</scope>
    <source>
        <strain evidence="1">GVMAG-M-3300023174-132</strain>
    </source>
</reference>
<evidence type="ECO:0000313" key="1">
    <source>
        <dbReference type="EMBL" id="QHT13681.1"/>
    </source>
</evidence>
<sequence length="92" mass="10839">MDISPEEYQRRGEYLEALKTMKKTAYVEIARILRKHNIQISENRSGIFFDMAKLPQVVFDELVQLRGFIDNNNKELQQRESSLEEARHALEA</sequence>
<organism evidence="1">
    <name type="scientific">viral metagenome</name>
    <dbReference type="NCBI Taxonomy" id="1070528"/>
    <lineage>
        <taxon>unclassified sequences</taxon>
        <taxon>metagenomes</taxon>
        <taxon>organismal metagenomes</taxon>
    </lineage>
</organism>
<protein>
    <recommendedName>
        <fullName evidence="2">NET domain-containing protein</fullName>
    </recommendedName>
</protein>
<name>A0A6C0DB84_9ZZZZ</name>
<evidence type="ECO:0008006" key="2">
    <source>
        <dbReference type="Google" id="ProtNLM"/>
    </source>
</evidence>
<dbReference type="AlphaFoldDB" id="A0A6C0DB84"/>